<dbReference type="PANTHER" id="PTHR24094:SF15">
    <property type="entry name" value="AMP-DEPENDENT SYNTHETASE_LIGASE DOMAIN-CONTAINING PROTEIN-RELATED"/>
    <property type="match status" value="1"/>
</dbReference>
<keyword evidence="4" id="KW-1185">Reference proteome</keyword>
<dbReference type="EMBL" id="CAOQHR010000001">
    <property type="protein sequence ID" value="CAI6226950.1"/>
    <property type="molecule type" value="Genomic_DNA"/>
</dbReference>
<name>A0A9W4XFV6_9PLEO</name>
<gene>
    <name evidence="3" type="ORF">PDIGIT_LOCUS64</name>
</gene>
<dbReference type="Proteomes" id="UP001152607">
    <property type="component" value="Unassembled WGS sequence"/>
</dbReference>
<dbReference type="OrthoDB" id="3162605at2759"/>
<proteinExistence type="predicted"/>
<accession>A0A9W4XFV6</accession>
<dbReference type="Pfam" id="PF07510">
    <property type="entry name" value="GmrSD_C"/>
    <property type="match status" value="1"/>
</dbReference>
<evidence type="ECO:0000313" key="3">
    <source>
        <dbReference type="EMBL" id="CAI6226950.1"/>
    </source>
</evidence>
<dbReference type="PANTHER" id="PTHR24094">
    <property type="entry name" value="SECRETED PROTEIN"/>
    <property type="match status" value="1"/>
</dbReference>
<evidence type="ECO:0000256" key="1">
    <source>
        <dbReference type="SAM" id="SignalP"/>
    </source>
</evidence>
<comment type="caution">
    <text evidence="3">The sequence shown here is derived from an EMBL/GenBank/DDBJ whole genome shotgun (WGS) entry which is preliminary data.</text>
</comment>
<feature type="domain" description="GmrSD restriction endonucleases C-terminal" evidence="2">
    <location>
        <begin position="109"/>
        <end position="201"/>
    </location>
</feature>
<reference evidence="3" key="1">
    <citation type="submission" date="2023-01" db="EMBL/GenBank/DDBJ databases">
        <authorList>
            <person name="Van Ghelder C."/>
            <person name="Rancurel C."/>
        </authorList>
    </citation>
    <scope>NUCLEOTIDE SEQUENCE</scope>
    <source>
        <strain evidence="3">CNCM I-4278</strain>
    </source>
</reference>
<sequence length="208" mass="22805">MKYLVLVLTVTWMSAALPAPVYMVARAPPNVPSTADAESALAALIVQPQGSQDGYSRDLFPHWISQTRTCNTREVVLKRDGLNVTQSASCAAVSGIWQSPFDGATWDTASRIDIDHLVPLSNAWKSGASSWTTAERQAFANDLMNPQLVAITDSVNRAKGDKGPERWKPPLTSYYCTYSRMWVKVKSVYSLSITSAEKAALDSMLRTC</sequence>
<keyword evidence="1" id="KW-0732">Signal</keyword>
<dbReference type="InterPro" id="IPR011089">
    <property type="entry name" value="GmrSD_C"/>
</dbReference>
<evidence type="ECO:0000313" key="4">
    <source>
        <dbReference type="Proteomes" id="UP001152607"/>
    </source>
</evidence>
<protein>
    <recommendedName>
        <fullName evidence="2">GmrSD restriction endonucleases C-terminal domain-containing protein</fullName>
    </recommendedName>
</protein>
<organism evidence="3 4">
    <name type="scientific">Periconia digitata</name>
    <dbReference type="NCBI Taxonomy" id="1303443"/>
    <lineage>
        <taxon>Eukaryota</taxon>
        <taxon>Fungi</taxon>
        <taxon>Dikarya</taxon>
        <taxon>Ascomycota</taxon>
        <taxon>Pezizomycotina</taxon>
        <taxon>Dothideomycetes</taxon>
        <taxon>Pleosporomycetidae</taxon>
        <taxon>Pleosporales</taxon>
        <taxon>Massarineae</taxon>
        <taxon>Periconiaceae</taxon>
        <taxon>Periconia</taxon>
    </lineage>
</organism>
<feature type="signal peptide" evidence="1">
    <location>
        <begin position="1"/>
        <end position="18"/>
    </location>
</feature>
<feature type="chain" id="PRO_5040975996" description="GmrSD restriction endonucleases C-terminal domain-containing protein" evidence="1">
    <location>
        <begin position="19"/>
        <end position="208"/>
    </location>
</feature>
<evidence type="ECO:0000259" key="2">
    <source>
        <dbReference type="Pfam" id="PF07510"/>
    </source>
</evidence>
<dbReference type="AlphaFoldDB" id="A0A9W4XFV6"/>